<dbReference type="Gene3D" id="3.30.420.130">
    <property type="entry name" value="Dinitrogenase iron-molybdenum cofactor biosynthesis domain"/>
    <property type="match status" value="1"/>
</dbReference>
<dbReference type="PANTHER" id="PTHR42983:SF1">
    <property type="entry name" value="IRON-MOLYBDENUM PROTEIN"/>
    <property type="match status" value="1"/>
</dbReference>
<evidence type="ECO:0000313" key="3">
    <source>
        <dbReference type="Proteomes" id="UP001519306"/>
    </source>
</evidence>
<evidence type="ECO:0000259" key="1">
    <source>
        <dbReference type="Pfam" id="PF02579"/>
    </source>
</evidence>
<dbReference type="Proteomes" id="UP001519306">
    <property type="component" value="Unassembled WGS sequence"/>
</dbReference>
<dbReference type="RefSeq" id="WP_210062253.1">
    <property type="nucleotide sequence ID" value="NZ_JAGGLJ010000027.1"/>
</dbReference>
<protein>
    <submittedName>
        <fullName evidence="2">Fe-Mo cluster-binding NifX family protein</fullName>
    </submittedName>
</protein>
<dbReference type="InterPro" id="IPR033913">
    <property type="entry name" value="MTH1175_dom"/>
</dbReference>
<organism evidence="2 3">
    <name type="scientific">Peptoniphilus stercorisuis</name>
    <dbReference type="NCBI Taxonomy" id="1436965"/>
    <lineage>
        <taxon>Bacteria</taxon>
        <taxon>Bacillati</taxon>
        <taxon>Bacillota</taxon>
        <taxon>Tissierellia</taxon>
        <taxon>Tissierellales</taxon>
        <taxon>Peptoniphilaceae</taxon>
        <taxon>Peptoniphilus</taxon>
    </lineage>
</organism>
<proteinExistence type="predicted"/>
<feature type="domain" description="Dinitrogenase iron-molybdenum cofactor biosynthesis" evidence="1">
    <location>
        <begin position="10"/>
        <end position="96"/>
    </location>
</feature>
<comment type="caution">
    <text evidence="2">The sequence shown here is derived from an EMBL/GenBank/DDBJ whole genome shotgun (WGS) entry which is preliminary data.</text>
</comment>
<dbReference type="CDD" id="cd00851">
    <property type="entry name" value="MTH1175"/>
    <property type="match status" value="1"/>
</dbReference>
<dbReference type="InterPro" id="IPR003731">
    <property type="entry name" value="Di-Nase_FeMo-co_biosynth"/>
</dbReference>
<name>A0ABS4KG07_9FIRM</name>
<keyword evidence="3" id="KW-1185">Reference proteome</keyword>
<evidence type="ECO:0000313" key="2">
    <source>
        <dbReference type="EMBL" id="MBP2026196.1"/>
    </source>
</evidence>
<dbReference type="EMBL" id="JAGGLJ010000027">
    <property type="protein sequence ID" value="MBP2026196.1"/>
    <property type="molecule type" value="Genomic_DNA"/>
</dbReference>
<reference evidence="2 3" key="1">
    <citation type="submission" date="2021-03" db="EMBL/GenBank/DDBJ databases">
        <title>Genomic Encyclopedia of Type Strains, Phase IV (KMG-IV): sequencing the most valuable type-strain genomes for metagenomic binning, comparative biology and taxonomic classification.</title>
        <authorList>
            <person name="Goeker M."/>
        </authorList>
    </citation>
    <scope>NUCLEOTIDE SEQUENCE [LARGE SCALE GENOMIC DNA]</scope>
    <source>
        <strain evidence="2 3">DSM 27563</strain>
    </source>
</reference>
<accession>A0ABS4KG07</accession>
<gene>
    <name evidence="2" type="ORF">J2Z71_001756</name>
</gene>
<dbReference type="SUPFAM" id="SSF53146">
    <property type="entry name" value="Nitrogenase accessory factor-like"/>
    <property type="match status" value="1"/>
</dbReference>
<sequence>MKIAIASEGLNVSGHFGHCPFFTVYEVENKDIKNKIELENPGHKPGALPVFLKENGVDVIVSGGMGAHAIEIFNENNIEVITGATGSIEENVKLYIDGKLESSGSVCHNHEHSHECGNH</sequence>
<dbReference type="InterPro" id="IPR036105">
    <property type="entry name" value="DiNase_FeMo-co_biosyn_sf"/>
</dbReference>
<dbReference type="PANTHER" id="PTHR42983">
    <property type="entry name" value="DINITROGENASE IRON-MOLYBDENUM COFACTOR PROTEIN-RELATED"/>
    <property type="match status" value="1"/>
</dbReference>
<dbReference type="Pfam" id="PF02579">
    <property type="entry name" value="Nitro_FeMo-Co"/>
    <property type="match status" value="1"/>
</dbReference>